<protein>
    <submittedName>
        <fullName evidence="3">Helix-turn-helix transcriptional regulator</fullName>
    </submittedName>
</protein>
<dbReference type="InterPro" id="IPR036388">
    <property type="entry name" value="WH-like_DNA-bd_sf"/>
</dbReference>
<dbReference type="SMART" id="SM00421">
    <property type="entry name" value="HTH_LUXR"/>
    <property type="match status" value="1"/>
</dbReference>
<dbReference type="PROSITE" id="PS50043">
    <property type="entry name" value="HTH_LUXR_2"/>
    <property type="match status" value="1"/>
</dbReference>
<dbReference type="RefSeq" id="WP_330796860.1">
    <property type="nucleotide sequence ID" value="NZ_JAZEWV010000014.1"/>
</dbReference>
<dbReference type="InterPro" id="IPR000792">
    <property type="entry name" value="Tscrpt_reg_LuxR_C"/>
</dbReference>
<dbReference type="PANTHER" id="PTHR34293">
    <property type="entry name" value="HTH-TYPE TRANSCRIPTIONAL REGULATOR TRMBL2"/>
    <property type="match status" value="1"/>
</dbReference>
<feature type="coiled-coil region" evidence="1">
    <location>
        <begin position="62"/>
        <end position="89"/>
    </location>
</feature>
<dbReference type="CDD" id="cd06170">
    <property type="entry name" value="LuxR_C_like"/>
    <property type="match status" value="1"/>
</dbReference>
<comment type="caution">
    <text evidence="3">The sequence shown here is derived from an EMBL/GenBank/DDBJ whole genome shotgun (WGS) entry which is preliminary data.</text>
</comment>
<dbReference type="PANTHER" id="PTHR34293:SF1">
    <property type="entry name" value="HTH-TYPE TRANSCRIPTIONAL REGULATOR TRMBL2"/>
    <property type="match status" value="1"/>
</dbReference>
<dbReference type="EMBL" id="JAZEWV010000014">
    <property type="protein sequence ID" value="MEE4543974.1"/>
    <property type="molecule type" value="Genomic_DNA"/>
</dbReference>
<dbReference type="Gene3D" id="1.10.10.10">
    <property type="entry name" value="Winged helix-like DNA-binding domain superfamily/Winged helix DNA-binding domain"/>
    <property type="match status" value="1"/>
</dbReference>
<evidence type="ECO:0000259" key="2">
    <source>
        <dbReference type="PROSITE" id="PS50043"/>
    </source>
</evidence>
<name>A0ABU7PDT4_9ACTN</name>
<proteinExistence type="predicted"/>
<organism evidence="3 4">
    <name type="scientific">Actinacidiphila polyblastidii</name>
    <dbReference type="NCBI Taxonomy" id="3110430"/>
    <lineage>
        <taxon>Bacteria</taxon>
        <taxon>Bacillati</taxon>
        <taxon>Actinomycetota</taxon>
        <taxon>Actinomycetes</taxon>
        <taxon>Kitasatosporales</taxon>
        <taxon>Streptomycetaceae</taxon>
        <taxon>Actinacidiphila</taxon>
    </lineage>
</organism>
<dbReference type="InterPro" id="IPR051797">
    <property type="entry name" value="TrmB-like"/>
</dbReference>
<dbReference type="Pfam" id="PF00196">
    <property type="entry name" value="GerE"/>
    <property type="match status" value="1"/>
</dbReference>
<sequence>MYRALRSEGGSTLAELASRLSLPPHECARALRELGRLHLVEPAGTGGTLVPLDTDSALVKLFEAYEARVEEQMEELERFQHSVETLLHQYRPAAMRQSVEVDIEVLPAGKQPAAVHALVSATRAGSWSMHPGPLPSADVLNAALAQDRILIARGVEVRAVYGFSAAAGKRGQRYLAALTATGVDVRLAPQLPFDLVIFDSHTALLPGNPSVPAESALVLRGSRLMPTYVALFEDVWLRASPFKPELPPEETAESPDDKHRAVLRLLANGLTDEQVGRRLGISPRTVGRTVAELMERMGALSRFQMGTLAARAGLLDTSPIANTHPNITSGAENDS</sequence>
<feature type="domain" description="HTH luxR-type" evidence="2">
    <location>
        <begin position="248"/>
        <end position="313"/>
    </location>
</feature>
<keyword evidence="4" id="KW-1185">Reference proteome</keyword>
<dbReference type="SUPFAM" id="SSF46894">
    <property type="entry name" value="C-terminal effector domain of the bipartite response regulators"/>
    <property type="match status" value="1"/>
</dbReference>
<gene>
    <name evidence="3" type="ORF">V2S66_18600</name>
</gene>
<accession>A0ABU7PDT4</accession>
<dbReference type="Proteomes" id="UP001344658">
    <property type="component" value="Unassembled WGS sequence"/>
</dbReference>
<evidence type="ECO:0000313" key="4">
    <source>
        <dbReference type="Proteomes" id="UP001344658"/>
    </source>
</evidence>
<dbReference type="InterPro" id="IPR016032">
    <property type="entry name" value="Sig_transdc_resp-reg_C-effctor"/>
</dbReference>
<reference evidence="3 4" key="1">
    <citation type="submission" date="2023-12" db="EMBL/GenBank/DDBJ databases">
        <title>Streptomyces sp. V4-01.</title>
        <authorList>
            <person name="Somphong A."/>
            <person name="Phongsopitanun W."/>
        </authorList>
    </citation>
    <scope>NUCLEOTIDE SEQUENCE [LARGE SCALE GENOMIC DNA]</scope>
    <source>
        <strain evidence="3 4">V4-01</strain>
    </source>
</reference>
<evidence type="ECO:0000256" key="1">
    <source>
        <dbReference type="SAM" id="Coils"/>
    </source>
</evidence>
<evidence type="ECO:0000313" key="3">
    <source>
        <dbReference type="EMBL" id="MEE4543974.1"/>
    </source>
</evidence>
<keyword evidence="1" id="KW-0175">Coiled coil</keyword>